<accession>A0A7K3RMJ5</accession>
<evidence type="ECO:0000313" key="2">
    <source>
        <dbReference type="Proteomes" id="UP000470951"/>
    </source>
</evidence>
<name>A0A7K3RMJ5_STRAQ</name>
<evidence type="ECO:0000313" key="1">
    <source>
        <dbReference type="EMBL" id="NEC03410.1"/>
    </source>
</evidence>
<organism evidence="1 2">
    <name type="scientific">Streptomyces anulatus</name>
    <name type="common">Streptomyces chrysomallus</name>
    <dbReference type="NCBI Taxonomy" id="1892"/>
    <lineage>
        <taxon>Bacteria</taxon>
        <taxon>Bacillati</taxon>
        <taxon>Actinomycetota</taxon>
        <taxon>Actinomycetes</taxon>
        <taxon>Kitasatosporales</taxon>
        <taxon>Streptomycetaceae</taxon>
        <taxon>Streptomyces</taxon>
    </lineage>
</organism>
<dbReference type="EMBL" id="JAAGMS010000400">
    <property type="protein sequence ID" value="NEC03410.1"/>
    <property type="molecule type" value="Genomic_DNA"/>
</dbReference>
<proteinExistence type="predicted"/>
<gene>
    <name evidence="1" type="ORF">G3I58_36345</name>
</gene>
<dbReference type="Proteomes" id="UP000470951">
    <property type="component" value="Unassembled WGS sequence"/>
</dbReference>
<comment type="caution">
    <text evidence="1">The sequence shown here is derived from an EMBL/GenBank/DDBJ whole genome shotgun (WGS) entry which is preliminary data.</text>
</comment>
<dbReference type="AlphaFoldDB" id="A0A7K3RMJ5"/>
<protein>
    <submittedName>
        <fullName evidence="1">Uncharacterized protein</fullName>
    </submittedName>
</protein>
<sequence>MQSTGSDGVVEASGTPLGSLFSQVGGLRFKREKVPAGTSGAIRIVVLRDIGHDGSLAAPDPTSSWVIPLKLLDRARFLADLRLAHFTDVRWDQLLGSATVDYRSMMGDHPVVSTNTMSSSRNNLEPDSLYLIDREHGPHLLRPFLIGRPCPRCRNWSIFHVDQVPRSGAVLKSLDHSHTLPDAAVGASLSAVGLL</sequence>
<reference evidence="1 2" key="1">
    <citation type="submission" date="2020-01" db="EMBL/GenBank/DDBJ databases">
        <title>Insect and environment-associated Actinomycetes.</title>
        <authorList>
            <person name="Currrie C."/>
            <person name="Chevrette M."/>
            <person name="Carlson C."/>
            <person name="Stubbendieck R."/>
            <person name="Wendt-Pienkowski E."/>
        </authorList>
    </citation>
    <scope>NUCLEOTIDE SEQUENCE [LARGE SCALE GENOMIC DNA]</scope>
    <source>
        <strain evidence="1 2">SID7903</strain>
    </source>
</reference>